<comment type="similarity">
    <text evidence="1">Belongs to the gamma-glutamylcyclotransferase family.</text>
</comment>
<dbReference type="Pfam" id="PF06094">
    <property type="entry name" value="GGACT"/>
    <property type="match status" value="1"/>
</dbReference>
<evidence type="ECO:0000256" key="2">
    <source>
        <dbReference type="ARBA" id="ARBA00022679"/>
    </source>
</evidence>
<evidence type="ECO:0000313" key="5">
    <source>
        <dbReference type="EMBL" id="TKA62763.1"/>
    </source>
</evidence>
<reference evidence="5 6" key="1">
    <citation type="submission" date="2017-03" db="EMBL/GenBank/DDBJ databases">
        <title>Genomes of endolithic fungi from Antarctica.</title>
        <authorList>
            <person name="Coleine C."/>
            <person name="Masonjones S."/>
            <person name="Stajich J.E."/>
        </authorList>
    </citation>
    <scope>NUCLEOTIDE SEQUENCE [LARGE SCALE GENOMIC DNA]</scope>
    <source>
        <strain evidence="5 6">CCFEE 5187</strain>
    </source>
</reference>
<sequence length="190" mass="21402">MSDNAHLTRPSRQLEDTNLTPDMVAAPLPVLYELALRRRMSRSEFEQLSLSKWPPIFVCGLLMLPGTLSSLLDKNNNADVLWWMTPAILPGHHRYVIRESNLPAILPADGKRDFVDGMIIFGQGVRDLAAIEEHEGAKCRKEWVIAVVMLEDGSLEDFMTWAFVWSGEKSELFGREEKTWSMGGFLAGAL</sequence>
<dbReference type="InterPro" id="IPR036568">
    <property type="entry name" value="GGCT-like_sf"/>
</dbReference>
<feature type="domain" description="Gamma-glutamylcyclotransferase AIG2-like" evidence="4">
    <location>
        <begin position="56"/>
        <end position="180"/>
    </location>
</feature>
<dbReference type="EMBL" id="NAJN01001506">
    <property type="protein sequence ID" value="TKA62763.1"/>
    <property type="molecule type" value="Genomic_DNA"/>
</dbReference>
<name>A0A4U0WK45_9PEZI</name>
<evidence type="ECO:0000313" key="6">
    <source>
        <dbReference type="Proteomes" id="UP000308768"/>
    </source>
</evidence>
<gene>
    <name evidence="5" type="ORF">B0A49_09202</name>
</gene>
<keyword evidence="6" id="KW-1185">Reference proteome</keyword>
<dbReference type="InterPro" id="IPR013024">
    <property type="entry name" value="GGCT-like"/>
</dbReference>
<protein>
    <recommendedName>
        <fullName evidence="3">Putative gamma-glutamylcyclotransferase</fullName>
    </recommendedName>
</protein>
<evidence type="ECO:0000256" key="3">
    <source>
        <dbReference type="ARBA" id="ARBA00030602"/>
    </source>
</evidence>
<dbReference type="Proteomes" id="UP000308768">
    <property type="component" value="Unassembled WGS sequence"/>
</dbReference>
<dbReference type="SUPFAM" id="SSF110857">
    <property type="entry name" value="Gamma-glutamyl cyclotransferase-like"/>
    <property type="match status" value="1"/>
</dbReference>
<evidence type="ECO:0000259" key="4">
    <source>
        <dbReference type="Pfam" id="PF06094"/>
    </source>
</evidence>
<dbReference type="PANTHER" id="PTHR31544:SF2">
    <property type="entry name" value="AIG2-LIKE PROTEIN D"/>
    <property type="match status" value="1"/>
</dbReference>
<dbReference type="Gene3D" id="3.10.490.10">
    <property type="entry name" value="Gamma-glutamyl cyclotransferase-like"/>
    <property type="match status" value="1"/>
</dbReference>
<comment type="caution">
    <text evidence="5">The sequence shown here is derived from an EMBL/GenBank/DDBJ whole genome shotgun (WGS) entry which is preliminary data.</text>
</comment>
<dbReference type="PANTHER" id="PTHR31544">
    <property type="entry name" value="AIG2-LIKE PROTEIN D"/>
    <property type="match status" value="1"/>
</dbReference>
<dbReference type="InterPro" id="IPR009288">
    <property type="entry name" value="AIG2-like_dom"/>
</dbReference>
<accession>A0A4U0WK45</accession>
<dbReference type="CDD" id="cd06661">
    <property type="entry name" value="GGCT_like"/>
    <property type="match status" value="1"/>
</dbReference>
<dbReference type="OrthoDB" id="1044435at2759"/>
<organism evidence="5 6">
    <name type="scientific">Cryomyces minteri</name>
    <dbReference type="NCBI Taxonomy" id="331657"/>
    <lineage>
        <taxon>Eukaryota</taxon>
        <taxon>Fungi</taxon>
        <taxon>Dikarya</taxon>
        <taxon>Ascomycota</taxon>
        <taxon>Pezizomycotina</taxon>
        <taxon>Dothideomycetes</taxon>
        <taxon>Dothideomycetes incertae sedis</taxon>
        <taxon>Cryomyces</taxon>
    </lineage>
</organism>
<proteinExistence type="inferred from homology"/>
<dbReference type="GO" id="GO:0016740">
    <property type="term" value="F:transferase activity"/>
    <property type="evidence" value="ECO:0007669"/>
    <property type="project" value="UniProtKB-KW"/>
</dbReference>
<evidence type="ECO:0000256" key="1">
    <source>
        <dbReference type="ARBA" id="ARBA00008861"/>
    </source>
</evidence>
<keyword evidence="2" id="KW-0808">Transferase</keyword>
<dbReference type="InterPro" id="IPR045038">
    <property type="entry name" value="AIG2-like"/>
</dbReference>
<dbReference type="AlphaFoldDB" id="A0A4U0WK45"/>